<feature type="coiled-coil region" evidence="1">
    <location>
        <begin position="7"/>
        <end position="34"/>
    </location>
</feature>
<dbReference type="OrthoDB" id="5679686at2"/>
<evidence type="ECO:0000259" key="2">
    <source>
        <dbReference type="Pfam" id="PF05050"/>
    </source>
</evidence>
<name>A0A367WQQ9_9PROT</name>
<evidence type="ECO:0000313" key="3">
    <source>
        <dbReference type="EMBL" id="RCK43783.1"/>
    </source>
</evidence>
<protein>
    <recommendedName>
        <fullName evidence="2">Methyltransferase FkbM domain-containing protein</fullName>
    </recommendedName>
</protein>
<dbReference type="InterPro" id="IPR052514">
    <property type="entry name" value="SAM-dependent_MTase"/>
</dbReference>
<evidence type="ECO:0000313" key="4">
    <source>
        <dbReference type="Proteomes" id="UP000252255"/>
    </source>
</evidence>
<evidence type="ECO:0000256" key="1">
    <source>
        <dbReference type="SAM" id="Coils"/>
    </source>
</evidence>
<proteinExistence type="predicted"/>
<accession>A0A367WQQ9</accession>
<feature type="domain" description="Methyltransferase FkbM" evidence="2">
    <location>
        <begin position="135"/>
        <end position="302"/>
    </location>
</feature>
<dbReference type="NCBIfam" id="TIGR01444">
    <property type="entry name" value="fkbM_fam"/>
    <property type="match status" value="1"/>
</dbReference>
<dbReference type="Gene3D" id="3.40.50.150">
    <property type="entry name" value="Vaccinia Virus protein VP39"/>
    <property type="match status" value="1"/>
</dbReference>
<dbReference type="InterPro" id="IPR006342">
    <property type="entry name" value="FkbM_mtfrase"/>
</dbReference>
<organism evidence="3 4">
    <name type="scientific">Thalassospira profundimaris</name>
    <dbReference type="NCBI Taxonomy" id="502049"/>
    <lineage>
        <taxon>Bacteria</taxon>
        <taxon>Pseudomonadati</taxon>
        <taxon>Pseudomonadota</taxon>
        <taxon>Alphaproteobacteria</taxon>
        <taxon>Rhodospirillales</taxon>
        <taxon>Thalassospiraceae</taxon>
        <taxon>Thalassospira</taxon>
    </lineage>
</organism>
<dbReference type="PANTHER" id="PTHR34203">
    <property type="entry name" value="METHYLTRANSFERASE, FKBM FAMILY PROTEIN"/>
    <property type="match status" value="1"/>
</dbReference>
<dbReference type="Pfam" id="PF05050">
    <property type="entry name" value="Methyltransf_21"/>
    <property type="match status" value="1"/>
</dbReference>
<dbReference type="SUPFAM" id="SSF53335">
    <property type="entry name" value="S-adenosyl-L-methionine-dependent methyltransferases"/>
    <property type="match status" value="1"/>
</dbReference>
<dbReference type="RefSeq" id="WP_114099295.1">
    <property type="nucleotide sequence ID" value="NZ_JPWI01000012.1"/>
</dbReference>
<dbReference type="AlphaFoldDB" id="A0A367WQQ9"/>
<gene>
    <name evidence="3" type="ORF">TH30_17535</name>
</gene>
<reference evidence="3 4" key="1">
    <citation type="submission" date="2014-07" db="EMBL/GenBank/DDBJ databases">
        <title>Draft genome sequence of Thalassospira profundimaris PR54-5.</title>
        <authorList>
            <person name="Lai Q."/>
            <person name="Shao Z."/>
        </authorList>
    </citation>
    <scope>NUCLEOTIDE SEQUENCE [LARGE SCALE GENOMIC DNA]</scope>
    <source>
        <strain evidence="3 4">PR54-5</strain>
    </source>
</reference>
<dbReference type="InterPro" id="IPR029063">
    <property type="entry name" value="SAM-dependent_MTases_sf"/>
</dbReference>
<comment type="caution">
    <text evidence="3">The sequence shown here is derived from an EMBL/GenBank/DDBJ whole genome shotgun (WGS) entry which is preliminary data.</text>
</comment>
<dbReference type="Proteomes" id="UP000252255">
    <property type="component" value="Unassembled WGS sequence"/>
</dbReference>
<keyword evidence="1" id="KW-0175">Coiled coil</keyword>
<sequence length="323" mass="37174">MNNEVKIDELRKEIERLELELKSLEREKRKAAISVPSEREIAVIEEFEYRTKNGEVLEPLVEKVDLETFVGSETFERVLGISEDLAINTASVRGHEIKFYTPNLRALWQSYGQEYIEPELLDFIEAIDDDGVYFDVGASTGVFAIYAAIRGKKTYCFEPEVTNFNILNTNGYLNFSKVAKKFNAVNIGLSNRFAVDTMFIRRFEAAAHEKILGQSKARDGKLVFEPEYEQRVLTLTMDEFCRLENVQPTDIKIDVDGAEKALIEGMKETLSSPKLKRIFFEVSEVEPDSVKALETILEYGFKVESRKRVQNYFTEYNYTLVRA</sequence>
<dbReference type="PANTHER" id="PTHR34203:SF15">
    <property type="entry name" value="SLL1173 PROTEIN"/>
    <property type="match status" value="1"/>
</dbReference>
<dbReference type="EMBL" id="JPWI01000012">
    <property type="protein sequence ID" value="RCK43783.1"/>
    <property type="molecule type" value="Genomic_DNA"/>
</dbReference>